<evidence type="ECO:0000256" key="3">
    <source>
        <dbReference type="ARBA" id="ARBA00023274"/>
    </source>
</evidence>
<dbReference type="GO" id="GO:0003735">
    <property type="term" value="F:structural constituent of ribosome"/>
    <property type="evidence" value="ECO:0007669"/>
    <property type="project" value="InterPro"/>
</dbReference>
<dbReference type="InterPro" id="IPR002132">
    <property type="entry name" value="Ribosomal_uL5"/>
</dbReference>
<reference evidence="10" key="1">
    <citation type="submission" date="2020-02" db="EMBL/GenBank/DDBJ databases">
        <authorList>
            <person name="Meier V. D."/>
        </authorList>
    </citation>
    <scope>NUCLEOTIDE SEQUENCE</scope>
    <source>
        <strain evidence="10">AVDCRST_MAG38</strain>
    </source>
</reference>
<evidence type="ECO:0000259" key="8">
    <source>
        <dbReference type="Pfam" id="PF00281"/>
    </source>
</evidence>
<evidence type="ECO:0000256" key="6">
    <source>
        <dbReference type="HAMAP-Rule" id="MF_01333"/>
    </source>
</evidence>
<name>A0A6J4RMR1_9ACTN</name>
<dbReference type="FunFam" id="3.30.1440.10:FF:000001">
    <property type="entry name" value="50S ribosomal protein L5"/>
    <property type="match status" value="1"/>
</dbReference>
<keyword evidence="6" id="KW-0694">RNA-binding</keyword>
<gene>
    <name evidence="6" type="primary">rplE</name>
    <name evidence="10" type="ORF">AVDCRST_MAG38-1354</name>
</gene>
<proteinExistence type="inferred from homology"/>
<dbReference type="GO" id="GO:0005840">
    <property type="term" value="C:ribosome"/>
    <property type="evidence" value="ECO:0007669"/>
    <property type="project" value="UniProtKB-KW"/>
</dbReference>
<dbReference type="GO" id="GO:0019843">
    <property type="term" value="F:rRNA binding"/>
    <property type="evidence" value="ECO:0007669"/>
    <property type="project" value="UniProtKB-UniRule"/>
</dbReference>
<keyword evidence="2 6" id="KW-0689">Ribosomal protein</keyword>
<comment type="subunit">
    <text evidence="6">Part of the 50S ribosomal subunit; part of the 5S rRNA/L5/L18/L25 subcomplex. Contacts the 5S rRNA and the P site tRNA. Forms a bridge to the 30S subunit in the 70S ribosome.</text>
</comment>
<feature type="domain" description="Large ribosomal subunit protein uL5 N-terminal" evidence="8">
    <location>
        <begin position="24"/>
        <end position="80"/>
    </location>
</feature>
<accession>A0A6J4RMR1</accession>
<dbReference type="InterPro" id="IPR031309">
    <property type="entry name" value="Ribosomal_uL5_C"/>
</dbReference>
<protein>
    <recommendedName>
        <fullName evidence="4 6">Large ribosomal subunit protein uL5</fullName>
    </recommendedName>
</protein>
<dbReference type="SUPFAM" id="SSF55282">
    <property type="entry name" value="RL5-like"/>
    <property type="match status" value="1"/>
</dbReference>
<dbReference type="Pfam" id="PF00281">
    <property type="entry name" value="Ribosomal_L5"/>
    <property type="match status" value="1"/>
</dbReference>
<dbReference type="PANTHER" id="PTHR11994">
    <property type="entry name" value="60S RIBOSOMAL PROTEIN L11-RELATED"/>
    <property type="match status" value="1"/>
</dbReference>
<dbReference type="HAMAP" id="MF_01333_B">
    <property type="entry name" value="Ribosomal_uL5_B"/>
    <property type="match status" value="1"/>
</dbReference>
<dbReference type="Pfam" id="PF00673">
    <property type="entry name" value="Ribosomal_L5_C"/>
    <property type="match status" value="1"/>
</dbReference>
<dbReference type="GO" id="GO:1990904">
    <property type="term" value="C:ribonucleoprotein complex"/>
    <property type="evidence" value="ECO:0007669"/>
    <property type="project" value="UniProtKB-KW"/>
</dbReference>
<dbReference type="Gene3D" id="3.30.1440.10">
    <property type="match status" value="1"/>
</dbReference>
<dbReference type="AlphaFoldDB" id="A0A6J4RMR1"/>
<keyword evidence="3 6" id="KW-0687">Ribonucleoprotein</keyword>
<evidence type="ECO:0000256" key="2">
    <source>
        <dbReference type="ARBA" id="ARBA00022980"/>
    </source>
</evidence>
<sequence length="196" mass="21805">MARLKTHYLETVRPALMEKYGYSSVMQTPKLVKVTINMGVGEAKQDSKMLQAAQDQLATIAGQKPNIRRARKSVAAFKLREEMPVGLTVTLRRERAYEFIDRLCAVALPRLRDFRGLNPKSFDGRGNFSMGIREQIIFPEIDYDAIDQVRGMDVTLTTTAATDAEAFALLQGLGLPFAPEGRPRGFEALTPERAAA</sequence>
<evidence type="ECO:0000259" key="9">
    <source>
        <dbReference type="Pfam" id="PF00673"/>
    </source>
</evidence>
<dbReference type="InterPro" id="IPR022803">
    <property type="entry name" value="Ribosomal_uL5_dom_sf"/>
</dbReference>
<dbReference type="InterPro" id="IPR020930">
    <property type="entry name" value="Ribosomal_uL5_bac-type"/>
</dbReference>
<dbReference type="NCBIfam" id="NF000585">
    <property type="entry name" value="PRK00010.1"/>
    <property type="match status" value="1"/>
</dbReference>
<evidence type="ECO:0000256" key="5">
    <source>
        <dbReference type="ARBA" id="ARBA00058604"/>
    </source>
</evidence>
<dbReference type="GO" id="GO:0000049">
    <property type="term" value="F:tRNA binding"/>
    <property type="evidence" value="ECO:0007669"/>
    <property type="project" value="UniProtKB-UniRule"/>
</dbReference>
<dbReference type="EMBL" id="CADCVJ010000099">
    <property type="protein sequence ID" value="CAA9471766.1"/>
    <property type="molecule type" value="Genomic_DNA"/>
</dbReference>
<dbReference type="InterPro" id="IPR031310">
    <property type="entry name" value="Ribosomal_uL5_N"/>
</dbReference>
<evidence type="ECO:0000256" key="4">
    <source>
        <dbReference type="ARBA" id="ARBA00035245"/>
    </source>
</evidence>
<evidence type="ECO:0000256" key="1">
    <source>
        <dbReference type="ARBA" id="ARBA00008553"/>
    </source>
</evidence>
<evidence type="ECO:0000313" key="10">
    <source>
        <dbReference type="EMBL" id="CAA9471766.1"/>
    </source>
</evidence>
<dbReference type="PIRSF" id="PIRSF002161">
    <property type="entry name" value="Ribosomal_L5"/>
    <property type="match status" value="1"/>
</dbReference>
<dbReference type="GO" id="GO:0006412">
    <property type="term" value="P:translation"/>
    <property type="evidence" value="ECO:0007669"/>
    <property type="project" value="UniProtKB-UniRule"/>
</dbReference>
<keyword evidence="6" id="KW-0699">rRNA-binding</keyword>
<comment type="similarity">
    <text evidence="1 6 7">Belongs to the universal ribosomal protein uL5 family.</text>
</comment>
<organism evidence="10">
    <name type="scientific">uncultured Solirubrobacteraceae bacterium</name>
    <dbReference type="NCBI Taxonomy" id="1162706"/>
    <lineage>
        <taxon>Bacteria</taxon>
        <taxon>Bacillati</taxon>
        <taxon>Actinomycetota</taxon>
        <taxon>Thermoleophilia</taxon>
        <taxon>Solirubrobacterales</taxon>
        <taxon>Solirubrobacteraceae</taxon>
        <taxon>environmental samples</taxon>
    </lineage>
</organism>
<comment type="function">
    <text evidence="6">This is 1 of the proteins that bind and probably mediate the attachment of the 5S RNA into the large ribosomal subunit, where it forms part of the central protuberance. In the 70S ribosome it contacts protein S13 of the 30S subunit (bridge B1b), connecting the 2 subunits; this bridge is implicated in subunit movement. Contacts the P site tRNA; the 5S rRNA and some of its associated proteins might help stabilize positioning of ribosome-bound tRNAs.</text>
</comment>
<evidence type="ECO:0000256" key="7">
    <source>
        <dbReference type="RuleBase" id="RU003930"/>
    </source>
</evidence>
<feature type="domain" description="Large ribosomal subunit protein uL5 C-terminal" evidence="9">
    <location>
        <begin position="84"/>
        <end position="177"/>
    </location>
</feature>
<keyword evidence="6" id="KW-0820">tRNA-binding</keyword>
<comment type="function">
    <text evidence="5">This is one of the proteins that bind and probably mediate the attachment of the 5S RNA into the large ribosomal subunit, where it forms part of the central protuberance. In the 70S ribosome it contacts protein S13 of the 30S subunit (bridge B1b), connecting the 2 subunits; this bridge is implicated in subunit movement. Contacts the P site tRNA; the 5S rRNA and some of its associated proteins might help stabilize positioning of ribosome-bound tRNAs.</text>
</comment>